<sequence length="253" mass="28740">MSESDATPGGETPGAIFCLFCDKLDNLIADPEPFTYLAVKQVAHERQDAVRDKFLRLYQEALTKQRFSWHHTCVITYICHKYIHAQAAAASGALQQEMKDIQTTSDDPERLKDCFFCESTLRPDQLKFDSPQDFLDKGIRYHKGCYLDYVRLPKCCVTKPPEVPDSIMFKALAQLLEEIDSKLPKCCMALSYLARRLQALTGMRTADVDTECVTGLLTARYGERIMFSYPAGLNSCVVFLSRVPLSQAMRRLR</sequence>
<dbReference type="AlphaFoldDB" id="A0A9P0N7W6"/>
<organism evidence="1 2">
    <name type="scientific">Spodoptera littoralis</name>
    <name type="common">Egyptian cotton leafworm</name>
    <dbReference type="NCBI Taxonomy" id="7109"/>
    <lineage>
        <taxon>Eukaryota</taxon>
        <taxon>Metazoa</taxon>
        <taxon>Ecdysozoa</taxon>
        <taxon>Arthropoda</taxon>
        <taxon>Hexapoda</taxon>
        <taxon>Insecta</taxon>
        <taxon>Pterygota</taxon>
        <taxon>Neoptera</taxon>
        <taxon>Endopterygota</taxon>
        <taxon>Lepidoptera</taxon>
        <taxon>Glossata</taxon>
        <taxon>Ditrysia</taxon>
        <taxon>Noctuoidea</taxon>
        <taxon>Noctuidae</taxon>
        <taxon>Amphipyrinae</taxon>
        <taxon>Spodoptera</taxon>
    </lineage>
</organism>
<keyword evidence="2" id="KW-1185">Reference proteome</keyword>
<proteinExistence type="predicted"/>
<dbReference type="Proteomes" id="UP001153321">
    <property type="component" value="Chromosome 6"/>
</dbReference>
<evidence type="ECO:0000313" key="2">
    <source>
        <dbReference type="Proteomes" id="UP001153321"/>
    </source>
</evidence>
<reference evidence="1" key="1">
    <citation type="submission" date="2022-02" db="EMBL/GenBank/DDBJ databases">
        <authorList>
            <person name="King R."/>
        </authorList>
    </citation>
    <scope>NUCLEOTIDE SEQUENCE</scope>
</reference>
<evidence type="ECO:0000313" key="1">
    <source>
        <dbReference type="EMBL" id="CAH1645679.1"/>
    </source>
</evidence>
<dbReference type="EMBL" id="LR824537">
    <property type="protein sequence ID" value="CAH1645679.1"/>
    <property type="molecule type" value="Genomic_DNA"/>
</dbReference>
<accession>A0A9P0N7W6</accession>
<name>A0A9P0N7W6_SPOLI</name>
<protein>
    <submittedName>
        <fullName evidence="1">Uncharacterized protein</fullName>
    </submittedName>
</protein>
<gene>
    <name evidence="1" type="ORF">SPLIT_LOCUS11031</name>
</gene>